<name>A0A085NSV1_9BILA</name>
<accession>A0A085NSV1</accession>
<evidence type="ECO:0000313" key="3">
    <source>
        <dbReference type="Proteomes" id="UP000030764"/>
    </source>
</evidence>
<reference evidence="2 3" key="1">
    <citation type="journal article" date="2014" name="Nat. Genet.">
        <title>Genome and transcriptome of the porcine whipworm Trichuris suis.</title>
        <authorList>
            <person name="Jex A.R."/>
            <person name="Nejsum P."/>
            <person name="Schwarz E.M."/>
            <person name="Hu L."/>
            <person name="Young N.D."/>
            <person name="Hall R.S."/>
            <person name="Korhonen P.K."/>
            <person name="Liao S."/>
            <person name="Thamsborg S."/>
            <person name="Xia J."/>
            <person name="Xu P."/>
            <person name="Wang S."/>
            <person name="Scheerlinck J.P."/>
            <person name="Hofmann A."/>
            <person name="Sternberg P.W."/>
            <person name="Wang J."/>
            <person name="Gasser R.B."/>
        </authorList>
    </citation>
    <scope>NUCLEOTIDE SEQUENCE [LARGE SCALE GENOMIC DNA]</scope>
    <source>
        <strain evidence="2">DCEP-RM93F</strain>
        <strain evidence="1">DCEP-RM93M</strain>
    </source>
</reference>
<proteinExistence type="predicted"/>
<dbReference type="EMBL" id="KL367477">
    <property type="protein sequence ID" value="KFD72547.1"/>
    <property type="molecule type" value="Genomic_DNA"/>
</dbReference>
<dbReference type="AlphaFoldDB" id="A0A085NSV1"/>
<evidence type="ECO:0000313" key="2">
    <source>
        <dbReference type="EMBL" id="KFD72547.1"/>
    </source>
</evidence>
<dbReference type="EMBL" id="KL363202">
    <property type="protein sequence ID" value="KFD55097.1"/>
    <property type="molecule type" value="Genomic_DNA"/>
</dbReference>
<keyword evidence="3" id="KW-1185">Reference proteome</keyword>
<protein>
    <submittedName>
        <fullName evidence="2">Uncharacterized protein</fullName>
    </submittedName>
</protein>
<organism evidence="2">
    <name type="scientific">Trichuris suis</name>
    <name type="common">pig whipworm</name>
    <dbReference type="NCBI Taxonomy" id="68888"/>
    <lineage>
        <taxon>Eukaryota</taxon>
        <taxon>Metazoa</taxon>
        <taxon>Ecdysozoa</taxon>
        <taxon>Nematoda</taxon>
        <taxon>Enoplea</taxon>
        <taxon>Dorylaimia</taxon>
        <taxon>Trichinellida</taxon>
        <taxon>Trichuridae</taxon>
        <taxon>Trichuris</taxon>
    </lineage>
</organism>
<dbReference type="Proteomes" id="UP000030758">
    <property type="component" value="Unassembled WGS sequence"/>
</dbReference>
<dbReference type="Proteomes" id="UP000030764">
    <property type="component" value="Unassembled WGS sequence"/>
</dbReference>
<evidence type="ECO:0000313" key="1">
    <source>
        <dbReference type="EMBL" id="KFD55097.1"/>
    </source>
</evidence>
<sequence>MKIQTSYSINKKSSKSSITTSSVWAEDFGACIANMRIYERSPLMELSDCPMRSSIPPKVRYGGQLSTGRLSQPLAFAVE</sequence>
<gene>
    <name evidence="1" type="ORF">M513_04015</name>
    <name evidence="2" type="ORF">M514_04015</name>
</gene>